<name>A0ACB7CB72_9ASCO</name>
<proteinExistence type="predicted"/>
<comment type="caution">
    <text evidence="1">The sequence shown here is derived from an EMBL/GenBank/DDBJ whole genome shotgun (WGS) entry which is preliminary data.</text>
</comment>
<reference evidence="1 2" key="1">
    <citation type="journal article" date="2021" name="Commun. Biol.">
        <title>Genomic insights into the host specific adaptation of the Pneumocystis genus.</title>
        <authorList>
            <person name="Cisse O.H."/>
            <person name="Ma L."/>
            <person name="Dekker J.P."/>
            <person name="Khil P.P."/>
            <person name="Youn J.-H."/>
            <person name="Brenchley J.M."/>
            <person name="Blair R."/>
            <person name="Pahar B."/>
            <person name="Chabe M."/>
            <person name="Van Rompay K.K.A."/>
            <person name="Keesler R."/>
            <person name="Sukura A."/>
            <person name="Hirsch V."/>
            <person name="Kutty G."/>
            <person name="Liu Y."/>
            <person name="Peng L."/>
            <person name="Chen J."/>
            <person name="Song J."/>
            <person name="Weissenbacher-Lang C."/>
            <person name="Xu J."/>
            <person name="Upham N.S."/>
            <person name="Stajich J.E."/>
            <person name="Cuomo C.A."/>
            <person name="Cushion M.T."/>
            <person name="Kovacs J.A."/>
        </authorList>
    </citation>
    <scope>NUCLEOTIDE SEQUENCE [LARGE SCALE GENOMIC DNA]</scope>
    <source>
        <strain evidence="1 2">RABM</strain>
    </source>
</reference>
<sequence length="918" mass="103344">MEKKRHIVIVGGGIIGSTTAYYLTRHPKYDPSYISITLIEGTGIASAASGKAGGLLALDWHGKETSSLAKLSYELHEKLAKEYDGENIWGYRKLDTLQIVSSVSSKRVNTLPKELKWIDAEKVSDVSVLGTTSTTAQVHPYHFTKTIFSLAQEKGVKLILGTVLPLKHANTVSYIPKGESFEQTIHADSIVIAAGPWTGRLCPEIPISGCRAHSIVVTVDSPLSPHALFTHIKLKNGKFVSPEIYARKDEVLYICGETDSSTLPPTSENVQMNHASCDALKAWADELSVSIKNGIVKTKQACYLPVCTSYFSGPFIGKVKEGLYVGAGHGCWGICNGPGTGKVLSEILLDGMSTSIDDECMSAYEHSTQATVWTFTVESLKALRETVISKAKERIQNNLDQQDISSISFLNVYEEWILVGYYAMQIEKLGSYFEFSSHIKATAVMYLKRFYLLYSVMDYHPKLIMLTCLFLATKVCDHYISLDQFVRSIPKVTSSIILEHEFLVCRALSWDFYVWHAYRPLYGFILDMQTVLPEQSVHTLGRLHGEAKALISRTLWADLQFLYSPSYIALGCLMVVDKEIIRTYIQKKGMDMFFEKIEIVSKDVVSCSKIVIDMEEVKGIDKRLFYCSDLVKKKDALLYAKRKAQEEVEQPSLERVGRICWLRLTPETVHLVVVPDYTGTQVWAILEVKSIFEDYHVQSNTNDIINLEIPIDNLHKALKSSVNALEIVLRLTKQDHFPMLSCSISLLGKSGGISAVTHNIHVRVLSPLMQLSEPVVPEPDCHIILPPLSQLRYISERFRVISNKIILKANMSGEFQIGVVSDSCKIETKFKDLINPELDPNTVEDISKHPSQIRDKKEFVTMKVDARDWLNLLQAHISHCMFLRRTCFVLILNKLEIVIRFFILDTINQINIIGFIDF</sequence>
<dbReference type="EMBL" id="JABTEG010000005">
    <property type="protein sequence ID" value="KAG4304982.1"/>
    <property type="molecule type" value="Genomic_DNA"/>
</dbReference>
<dbReference type="Proteomes" id="UP000768646">
    <property type="component" value="Unassembled WGS sequence"/>
</dbReference>
<organism evidence="1 2">
    <name type="scientific">Pneumocystis oryctolagi</name>
    <dbReference type="NCBI Taxonomy" id="42067"/>
    <lineage>
        <taxon>Eukaryota</taxon>
        <taxon>Fungi</taxon>
        <taxon>Dikarya</taxon>
        <taxon>Ascomycota</taxon>
        <taxon>Taphrinomycotina</taxon>
        <taxon>Pneumocystomycetes</taxon>
        <taxon>Pneumocystaceae</taxon>
        <taxon>Pneumocystis</taxon>
    </lineage>
</organism>
<evidence type="ECO:0000313" key="1">
    <source>
        <dbReference type="EMBL" id="KAG4304982.1"/>
    </source>
</evidence>
<evidence type="ECO:0000313" key="2">
    <source>
        <dbReference type="Proteomes" id="UP000768646"/>
    </source>
</evidence>
<keyword evidence="2" id="KW-1185">Reference proteome</keyword>
<accession>A0ACB7CB72</accession>
<protein>
    <submittedName>
        <fullName evidence="1">Uncharacterized protein</fullName>
    </submittedName>
</protein>
<gene>
    <name evidence="1" type="ORF">PORY_001657</name>
</gene>